<dbReference type="PANTHER" id="PTHR24061:SF528">
    <property type="entry name" value="C-FAMILY ODORANT RECEPTOR OLFCD2-RELATED"/>
    <property type="match status" value="1"/>
</dbReference>
<evidence type="ECO:0000256" key="4">
    <source>
        <dbReference type="ARBA" id="ARBA00023136"/>
    </source>
</evidence>
<comment type="caution">
    <text evidence="8">The sequence shown here is derived from an EMBL/GenBank/DDBJ whole genome shotgun (WGS) entry which is preliminary data.</text>
</comment>
<dbReference type="InterPro" id="IPR028082">
    <property type="entry name" value="Peripla_BP_I"/>
</dbReference>
<dbReference type="Gene3D" id="3.40.50.2300">
    <property type="match status" value="4"/>
</dbReference>
<feature type="non-terminal residue" evidence="8">
    <location>
        <position position="1"/>
    </location>
</feature>
<proteinExistence type="predicted"/>
<evidence type="ECO:0000256" key="3">
    <source>
        <dbReference type="ARBA" id="ARBA00022989"/>
    </source>
</evidence>
<evidence type="ECO:0000259" key="7">
    <source>
        <dbReference type="Pfam" id="PF01094"/>
    </source>
</evidence>
<dbReference type="InterPro" id="IPR000337">
    <property type="entry name" value="GPCR_3"/>
</dbReference>
<keyword evidence="9" id="KW-1185">Reference proteome</keyword>
<dbReference type="InterPro" id="IPR001828">
    <property type="entry name" value="ANF_lig-bd_rcpt"/>
</dbReference>
<keyword evidence="3" id="KW-1133">Transmembrane helix</keyword>
<keyword evidence="2" id="KW-0812">Transmembrane</keyword>
<evidence type="ECO:0000313" key="8">
    <source>
        <dbReference type="EMBL" id="KAL1256582.1"/>
    </source>
</evidence>
<evidence type="ECO:0000256" key="6">
    <source>
        <dbReference type="ARBA" id="ARBA00023180"/>
    </source>
</evidence>
<evidence type="ECO:0000256" key="5">
    <source>
        <dbReference type="ARBA" id="ARBA00023170"/>
    </source>
</evidence>
<reference evidence="8 9" key="1">
    <citation type="submission" date="2023-09" db="EMBL/GenBank/DDBJ databases">
        <authorList>
            <person name="Wang M."/>
        </authorList>
    </citation>
    <scope>NUCLEOTIDE SEQUENCE [LARGE SCALE GENOMIC DNA]</scope>
    <source>
        <strain evidence="8">GT-2023</strain>
        <tissue evidence="8">Liver</tissue>
    </source>
</reference>
<keyword evidence="5" id="KW-0675">Receptor</keyword>
<dbReference type="SUPFAM" id="SSF53822">
    <property type="entry name" value="Periplasmic binding protein-like I"/>
    <property type="match status" value="2"/>
</dbReference>
<dbReference type="EMBL" id="JAYMGO010000018">
    <property type="protein sequence ID" value="KAL1256582.1"/>
    <property type="molecule type" value="Genomic_DNA"/>
</dbReference>
<keyword evidence="4" id="KW-0472">Membrane</keyword>
<feature type="domain" description="Receptor ligand binding region" evidence="7">
    <location>
        <begin position="20"/>
        <end position="146"/>
    </location>
</feature>
<dbReference type="PANTHER" id="PTHR24061">
    <property type="entry name" value="CALCIUM-SENSING RECEPTOR-RELATED"/>
    <property type="match status" value="1"/>
</dbReference>
<evidence type="ECO:0000256" key="1">
    <source>
        <dbReference type="ARBA" id="ARBA00004141"/>
    </source>
</evidence>
<dbReference type="Proteomes" id="UP001558613">
    <property type="component" value="Unassembled WGS sequence"/>
</dbReference>
<sequence length="262" mass="29010">CAISLSNGQDVVIHEINCTKANTVQAIIDHSGSTPTIGFARITGRFHIPVISHFATCACLSNRKEFPSFFRTIPSDYYQSRALAQLVKHFGWTWVGALSNDNDYGKNGIATSIKAAQEEGVCIEYSEAFESTGSKTSLTNIVDTIKTSTSKILHYLQTVNFTMNGGERLFFESKGDSPARYELVNLQKVTKGTMEVATIGYYDATQPHGQKFTMNNVNIIWGGGQMTRHTNSKGQQLRAELPVALLTDSVFPLFTYIYWSAH</sequence>
<dbReference type="InterPro" id="IPR000068">
    <property type="entry name" value="GPCR_3_Ca_sens_rcpt-rel"/>
</dbReference>
<evidence type="ECO:0000256" key="2">
    <source>
        <dbReference type="ARBA" id="ARBA00022692"/>
    </source>
</evidence>
<evidence type="ECO:0000313" key="9">
    <source>
        <dbReference type="Proteomes" id="UP001558613"/>
    </source>
</evidence>
<gene>
    <name evidence="8" type="ORF">QQF64_012127</name>
</gene>
<comment type="subcellular location">
    <subcellularLocation>
        <location evidence="1">Membrane</location>
        <topology evidence="1">Multi-pass membrane protein</topology>
    </subcellularLocation>
</comment>
<dbReference type="PRINTS" id="PR00248">
    <property type="entry name" value="GPCRMGR"/>
</dbReference>
<protein>
    <recommendedName>
        <fullName evidence="7">Receptor ligand binding region domain-containing protein</fullName>
    </recommendedName>
</protein>
<dbReference type="Pfam" id="PF01094">
    <property type="entry name" value="ANF_receptor"/>
    <property type="match status" value="1"/>
</dbReference>
<organism evidence="8 9">
    <name type="scientific">Cirrhinus molitorella</name>
    <name type="common">mud carp</name>
    <dbReference type="NCBI Taxonomy" id="172907"/>
    <lineage>
        <taxon>Eukaryota</taxon>
        <taxon>Metazoa</taxon>
        <taxon>Chordata</taxon>
        <taxon>Craniata</taxon>
        <taxon>Vertebrata</taxon>
        <taxon>Euteleostomi</taxon>
        <taxon>Actinopterygii</taxon>
        <taxon>Neopterygii</taxon>
        <taxon>Teleostei</taxon>
        <taxon>Ostariophysi</taxon>
        <taxon>Cypriniformes</taxon>
        <taxon>Cyprinidae</taxon>
        <taxon>Labeoninae</taxon>
        <taxon>Labeonini</taxon>
        <taxon>Cirrhinus</taxon>
    </lineage>
</organism>
<keyword evidence="6" id="KW-0325">Glycoprotein</keyword>
<accession>A0ABR3LUJ0</accession>
<name>A0ABR3LUJ0_9TELE</name>